<proteinExistence type="predicted"/>
<dbReference type="AlphaFoldDB" id="A0A5B8XTM8"/>
<dbReference type="EMBL" id="CP042467">
    <property type="protein sequence ID" value="QED28248.1"/>
    <property type="molecule type" value="Genomic_DNA"/>
</dbReference>
<accession>A0A5B8XTM8</accession>
<evidence type="ECO:0000313" key="2">
    <source>
        <dbReference type="EMBL" id="QED28248.1"/>
    </source>
</evidence>
<sequence length="84" mass="9503">MTSEREKRRIAREGAQKLKNQAGWDTSKFKAKDPMEKLQELVAKEAAEGMAKAGEECEDCRKTREELNDETALCQTHLAKAMGF</sequence>
<name>A0A5B8XTM8_9DELT</name>
<gene>
    <name evidence="2" type="ORF">FRD01_13595</name>
</gene>
<protein>
    <submittedName>
        <fullName evidence="2">Uncharacterized protein</fullName>
    </submittedName>
</protein>
<dbReference type="RefSeq" id="WP_146960505.1">
    <property type="nucleotide sequence ID" value="NZ_CP042467.1"/>
</dbReference>
<organism evidence="2 3">
    <name type="scientific">Microvenator marinus</name>
    <dbReference type="NCBI Taxonomy" id="2600177"/>
    <lineage>
        <taxon>Bacteria</taxon>
        <taxon>Deltaproteobacteria</taxon>
        <taxon>Bradymonadales</taxon>
        <taxon>Microvenatoraceae</taxon>
        <taxon>Microvenator</taxon>
    </lineage>
</organism>
<evidence type="ECO:0000313" key="3">
    <source>
        <dbReference type="Proteomes" id="UP000321595"/>
    </source>
</evidence>
<feature type="compositionally biased region" description="Basic and acidic residues" evidence="1">
    <location>
        <begin position="1"/>
        <end position="16"/>
    </location>
</feature>
<reference evidence="2 3" key="1">
    <citation type="submission" date="2019-08" db="EMBL/GenBank/DDBJ databases">
        <authorList>
            <person name="Liang Q."/>
        </authorList>
    </citation>
    <scope>NUCLEOTIDE SEQUENCE [LARGE SCALE GENOMIC DNA]</scope>
    <source>
        <strain evidence="2 3">V1718</strain>
    </source>
</reference>
<dbReference type="OrthoDB" id="5516498at2"/>
<evidence type="ECO:0000256" key="1">
    <source>
        <dbReference type="SAM" id="MobiDB-lite"/>
    </source>
</evidence>
<keyword evidence="3" id="KW-1185">Reference proteome</keyword>
<dbReference type="Proteomes" id="UP000321595">
    <property type="component" value="Chromosome"/>
</dbReference>
<feature type="region of interest" description="Disordered" evidence="1">
    <location>
        <begin position="1"/>
        <end position="21"/>
    </location>
</feature>
<dbReference type="KEGG" id="bbae:FRD01_13595"/>